<dbReference type="PANTHER" id="PTHR43081:SF17">
    <property type="entry name" value="BLL5647 PROTEIN"/>
    <property type="match status" value="1"/>
</dbReference>
<reference evidence="5 6" key="1">
    <citation type="submission" date="2015-03" db="EMBL/GenBank/DDBJ databases">
        <title>Genome sequencing of Methylobacterium aquaticum DSM16371 type strain.</title>
        <authorList>
            <person name="Chaudhry V."/>
            <person name="Patil P.B."/>
        </authorList>
    </citation>
    <scope>NUCLEOTIDE SEQUENCE [LARGE SCALE GENOMIC DNA]</scope>
    <source>
        <strain evidence="5 6">DSM 16371</strain>
    </source>
</reference>
<gene>
    <name evidence="5" type="ORF">VP06_10250</name>
</gene>
<dbReference type="InterPro" id="IPR001054">
    <property type="entry name" value="A/G_cyclase"/>
</dbReference>
<organism evidence="5 6">
    <name type="scientific">Methylobacterium aquaticum</name>
    <dbReference type="NCBI Taxonomy" id="270351"/>
    <lineage>
        <taxon>Bacteria</taxon>
        <taxon>Pseudomonadati</taxon>
        <taxon>Pseudomonadota</taxon>
        <taxon>Alphaproteobacteria</taxon>
        <taxon>Hyphomicrobiales</taxon>
        <taxon>Methylobacteriaceae</taxon>
        <taxon>Methylobacterium</taxon>
    </lineage>
</organism>
<dbReference type="SMART" id="SM00044">
    <property type="entry name" value="CYCc"/>
    <property type="match status" value="1"/>
</dbReference>
<dbReference type="PROSITE" id="PS50125">
    <property type="entry name" value="GUANYLATE_CYCLASE_2"/>
    <property type="match status" value="1"/>
</dbReference>
<dbReference type="GO" id="GO:0006171">
    <property type="term" value="P:cAMP biosynthetic process"/>
    <property type="evidence" value="ECO:0007669"/>
    <property type="project" value="TreeGrafter"/>
</dbReference>
<evidence type="ECO:0000256" key="1">
    <source>
        <dbReference type="ARBA" id="ARBA00004651"/>
    </source>
</evidence>
<dbReference type="AlphaFoldDB" id="A0A0J6SRX8"/>
<evidence type="ECO:0000313" key="5">
    <source>
        <dbReference type="EMBL" id="KMO36347.1"/>
    </source>
</evidence>
<dbReference type="InterPro" id="IPR029787">
    <property type="entry name" value="Nucleotide_cyclase"/>
</dbReference>
<dbReference type="CDD" id="cd07302">
    <property type="entry name" value="CHD"/>
    <property type="match status" value="1"/>
</dbReference>
<dbReference type="Pfam" id="PF00211">
    <property type="entry name" value="Guanylate_cyc"/>
    <property type="match status" value="1"/>
</dbReference>
<dbReference type="PATRIC" id="fig|270351.6.peg.6943"/>
<dbReference type="GO" id="GO:0035556">
    <property type="term" value="P:intracellular signal transduction"/>
    <property type="evidence" value="ECO:0007669"/>
    <property type="project" value="InterPro"/>
</dbReference>
<evidence type="ECO:0000313" key="6">
    <source>
        <dbReference type="Proteomes" id="UP000035929"/>
    </source>
</evidence>
<comment type="caution">
    <text evidence="5">The sequence shown here is derived from an EMBL/GenBank/DDBJ whole genome shotgun (WGS) entry which is preliminary data.</text>
</comment>
<comment type="subcellular location">
    <subcellularLocation>
        <location evidence="1">Cell membrane</location>
        <topology evidence="1">Multi-pass membrane protein</topology>
    </subcellularLocation>
</comment>
<accession>A0A0J6SRX8</accession>
<dbReference type="OrthoDB" id="9789782at2"/>
<name>A0A0J6SRX8_9HYPH</name>
<keyword evidence="2" id="KW-1003">Cell membrane</keyword>
<dbReference type="SUPFAM" id="SSF55073">
    <property type="entry name" value="Nucleotide cyclase"/>
    <property type="match status" value="1"/>
</dbReference>
<evidence type="ECO:0000256" key="2">
    <source>
        <dbReference type="ARBA" id="ARBA00022475"/>
    </source>
</evidence>
<dbReference type="GO" id="GO:0005886">
    <property type="term" value="C:plasma membrane"/>
    <property type="evidence" value="ECO:0007669"/>
    <property type="project" value="UniProtKB-SubCell"/>
</dbReference>
<proteinExistence type="predicted"/>
<dbReference type="InterPro" id="IPR050697">
    <property type="entry name" value="Adenylyl/Guanylyl_Cyclase_3/4"/>
</dbReference>
<keyword evidence="3" id="KW-0472">Membrane</keyword>
<dbReference type="EMBL" id="LABX01000071">
    <property type="protein sequence ID" value="KMO36347.1"/>
    <property type="molecule type" value="Genomic_DNA"/>
</dbReference>
<evidence type="ECO:0000256" key="3">
    <source>
        <dbReference type="ARBA" id="ARBA00023136"/>
    </source>
</evidence>
<dbReference type="GO" id="GO:0004016">
    <property type="term" value="F:adenylate cyclase activity"/>
    <property type="evidence" value="ECO:0007669"/>
    <property type="project" value="UniProtKB-ARBA"/>
</dbReference>
<protein>
    <submittedName>
        <fullName evidence="5">Adenylate/guanylate cyclase</fullName>
    </submittedName>
</protein>
<evidence type="ECO:0000259" key="4">
    <source>
        <dbReference type="PROSITE" id="PS50125"/>
    </source>
</evidence>
<feature type="domain" description="Guanylate cyclase" evidence="4">
    <location>
        <begin position="130"/>
        <end position="261"/>
    </location>
</feature>
<sequence>MSALSLPEACAEMAGARPRLRRARAIRADHSSVARSLAAWAAGRGALLAAAPMPLLLGLAAATAPEPVTLGLAGLALAWLSLRVRHLRRAGAEAIRQRSNLARLTAPEIARLIAESDPVAPHAGWEQEATVLFADIRGFTRLCEGLAPADVAVFLAEFRLRAARAVEAAGGLVDKFVGDEAMAVFGVAESASGDADRAVAAARALAAAMQDWSRERERAGLPPVRIGIGLHRGPVFVGAIGARRVEFTAVGDTVNVARRLEQMTRTLACDCLVSEAVLRAAACGEARVAAVQPVRGARTVRRLYALRLETGRTSAVPNEAE</sequence>
<dbReference type="Proteomes" id="UP000035929">
    <property type="component" value="Unassembled WGS sequence"/>
</dbReference>
<dbReference type="PANTHER" id="PTHR43081">
    <property type="entry name" value="ADENYLATE CYCLASE, TERMINAL-DIFFERENTIATION SPECIFIC-RELATED"/>
    <property type="match status" value="1"/>
</dbReference>
<dbReference type="Gene3D" id="3.30.70.1230">
    <property type="entry name" value="Nucleotide cyclase"/>
    <property type="match status" value="1"/>
</dbReference>